<dbReference type="PANTHER" id="PTHR24123:SF33">
    <property type="entry name" value="PROTEIN HOS4"/>
    <property type="match status" value="1"/>
</dbReference>
<accession>A0A2T2PCC8</accession>
<feature type="repeat" description="ANK" evidence="3">
    <location>
        <begin position="1036"/>
        <end position="1068"/>
    </location>
</feature>
<keyword evidence="2 3" id="KW-0040">ANK repeat</keyword>
<feature type="repeat" description="ANK" evidence="3">
    <location>
        <begin position="1001"/>
        <end position="1033"/>
    </location>
</feature>
<feature type="domain" description="Clr5" evidence="4">
    <location>
        <begin position="7"/>
        <end position="62"/>
    </location>
</feature>
<keyword evidence="6" id="KW-1185">Reference proteome</keyword>
<dbReference type="SUPFAM" id="SSF48403">
    <property type="entry name" value="Ankyrin repeat"/>
    <property type="match status" value="2"/>
</dbReference>
<evidence type="ECO:0000259" key="4">
    <source>
        <dbReference type="Pfam" id="PF14420"/>
    </source>
</evidence>
<dbReference type="STRING" id="1448308.A0A2T2PCC8"/>
<dbReference type="Proteomes" id="UP000240883">
    <property type="component" value="Unassembled WGS sequence"/>
</dbReference>
<sequence length="1264" mass="142424">MSVRHREEVWNRHKAAIQTLYLDEDRKLLGTGGVIEQMAELHDFHATKAQYERQFKKWDFRKNRTKKEWEAIAHQVAKRKRDNKESEVMIDGAIVCSKRLKKEVSRYGYVTAFPHLGQPKTPPSMCKISHVVFTPPSQDSTLKWPPSLPWFRLVGKYLSGASILTSHLPSGSTQFSETLHKASRLLLNNQILTHSRDMAISQGAEKLACIMPEESTGQSRELAYSIVSMASSGTSLASFKVLLYSISNKLDDNSVDYRIIMKIASKFVVAITDHRAITFNDVCAEPSLVALLEKFQEIACNSSNLRILESLLKFKMSPNRAIRHHESGAQLSPIQIAAIENDVELANLLLRYGADVDATGLPNQPTALTIALVSQHRAVCRFLLLSNPNLNHQFDLNSFDFEFSEWDPEDNEPYISYIGPCTPLSIIFSTPWNPLNDRDEYYDHEEIPLHADARNKYVEFLDKVLDTAARGFPNDTIPEEYLAHLIYIASRKLCEPAIMRVALEAIILRGGDINTESIHGILPISVQCMSYESPERCMTLLSLGAKPTLPRASSYFNIRPTILHRAALDGDIKTVCMLLELEVDVNHYIHFQTADHKICADILGIDPSEEYFNTDRHQRWGQYHTPLQFALASYDFDVLDRHFEKKVKVAKILLSKGATLSKFDLVTAVGLRNLGLIQHLHRLGASVDEVSPWGSTALEESISLGLQDISRYLIESGAKINGSEVRFAIRSKFPTEFINLLRSYQRSFKKYILGEIFFSGDEEIISKILTIQQLDFNPVILGGAILAMNHTDDLSHKKWLEGILREYCNSIPVTELSETQRMGITTSIIMAAFYDHDDIFHLLIERFSASMAQVCFSTMESVFEFFITYRRRLNDSELLAQFEGTRFVKPPPLALAAEMSEQFRTSQFFQGSMGIKKLIDYGFKPDALTVLYSIFRGRRDLLKTLLANGADPNRRYSQMDSPLQMAIRQCEEKGTEVVQDLLECGADVNAEPPPRPWIYWAPRTALQLAVECGNMELVRCLISKGADVNAAAAHDSGATALQVAAGKGFIGLAKILIEEGADIDAKRAIIRGRTALEIAAEHGRIDMLQLLLSGPPRASTEGEFSLQYIRSIKMAERNGHMSAATLLRDHRPWSLEDQILYENETLEDGILLLKQGQFFDRPLRDNIDQLGNRLDDIVWENTDNDDGTGSSEYDGDLAEPHFEGSENTALFLDESEDLGIRDEVFDIYESSTTVDEAEEIGDDLEVRWQAFEKGLLEAGIVVDV</sequence>
<feature type="repeat" description="ANK" evidence="3">
    <location>
        <begin position="958"/>
        <end position="993"/>
    </location>
</feature>
<dbReference type="InterPro" id="IPR036770">
    <property type="entry name" value="Ankyrin_rpt-contain_sf"/>
</dbReference>
<dbReference type="AlphaFoldDB" id="A0A2T2PCC8"/>
<reference evidence="5 6" key="1">
    <citation type="journal article" date="2018" name="Front. Microbiol.">
        <title>Genome-Wide Analysis of Corynespora cassiicola Leaf Fall Disease Putative Effectors.</title>
        <authorList>
            <person name="Lopez D."/>
            <person name="Ribeiro S."/>
            <person name="Label P."/>
            <person name="Fumanal B."/>
            <person name="Venisse J.S."/>
            <person name="Kohler A."/>
            <person name="de Oliveira R.R."/>
            <person name="Labutti K."/>
            <person name="Lipzen A."/>
            <person name="Lail K."/>
            <person name="Bauer D."/>
            <person name="Ohm R.A."/>
            <person name="Barry K.W."/>
            <person name="Spatafora J."/>
            <person name="Grigoriev I.V."/>
            <person name="Martin F.M."/>
            <person name="Pujade-Renaud V."/>
        </authorList>
    </citation>
    <scope>NUCLEOTIDE SEQUENCE [LARGE SCALE GENOMIC DNA]</scope>
    <source>
        <strain evidence="5 6">Philippines</strain>
    </source>
</reference>
<dbReference type="SMART" id="SM00248">
    <property type="entry name" value="ANK"/>
    <property type="match status" value="12"/>
</dbReference>
<evidence type="ECO:0000313" key="5">
    <source>
        <dbReference type="EMBL" id="PSN75329.1"/>
    </source>
</evidence>
<gene>
    <name evidence="5" type="ORF">BS50DRAFT_616009</name>
</gene>
<dbReference type="Gene3D" id="1.25.40.20">
    <property type="entry name" value="Ankyrin repeat-containing domain"/>
    <property type="match status" value="3"/>
</dbReference>
<dbReference type="PROSITE" id="PS50088">
    <property type="entry name" value="ANK_REPEAT"/>
    <property type="match status" value="5"/>
</dbReference>
<name>A0A2T2PCC8_CORCC</name>
<keyword evidence="1" id="KW-0677">Repeat</keyword>
<proteinExistence type="predicted"/>
<dbReference type="PROSITE" id="PS50297">
    <property type="entry name" value="ANK_REP_REGION"/>
    <property type="match status" value="4"/>
</dbReference>
<dbReference type="PANTHER" id="PTHR24123">
    <property type="entry name" value="ANKYRIN REPEAT-CONTAINING"/>
    <property type="match status" value="1"/>
</dbReference>
<feature type="repeat" description="ANK" evidence="3">
    <location>
        <begin position="329"/>
        <end position="361"/>
    </location>
</feature>
<dbReference type="OrthoDB" id="3910313at2759"/>
<organism evidence="5 6">
    <name type="scientific">Corynespora cassiicola Philippines</name>
    <dbReference type="NCBI Taxonomy" id="1448308"/>
    <lineage>
        <taxon>Eukaryota</taxon>
        <taxon>Fungi</taxon>
        <taxon>Dikarya</taxon>
        <taxon>Ascomycota</taxon>
        <taxon>Pezizomycotina</taxon>
        <taxon>Dothideomycetes</taxon>
        <taxon>Pleosporomycetidae</taxon>
        <taxon>Pleosporales</taxon>
        <taxon>Corynesporascaceae</taxon>
        <taxon>Corynespora</taxon>
    </lineage>
</organism>
<protein>
    <submittedName>
        <fullName evidence="5">Ankyrin</fullName>
    </submittedName>
</protein>
<dbReference type="EMBL" id="KZ678128">
    <property type="protein sequence ID" value="PSN75329.1"/>
    <property type="molecule type" value="Genomic_DNA"/>
</dbReference>
<feature type="repeat" description="ANK" evidence="3">
    <location>
        <begin position="1071"/>
        <end position="1093"/>
    </location>
</feature>
<dbReference type="InterPro" id="IPR002110">
    <property type="entry name" value="Ankyrin_rpt"/>
</dbReference>
<evidence type="ECO:0000256" key="2">
    <source>
        <dbReference type="ARBA" id="ARBA00023043"/>
    </source>
</evidence>
<dbReference type="Pfam" id="PF12796">
    <property type="entry name" value="Ank_2"/>
    <property type="match status" value="2"/>
</dbReference>
<dbReference type="InterPro" id="IPR025676">
    <property type="entry name" value="Clr5_dom"/>
</dbReference>
<dbReference type="Pfam" id="PF14420">
    <property type="entry name" value="Clr5"/>
    <property type="match status" value="1"/>
</dbReference>
<evidence type="ECO:0000256" key="3">
    <source>
        <dbReference type="PROSITE-ProRule" id="PRU00023"/>
    </source>
</evidence>
<dbReference type="InterPro" id="IPR051165">
    <property type="entry name" value="Multifunctional_ANK_Repeat"/>
</dbReference>
<evidence type="ECO:0000313" key="6">
    <source>
        <dbReference type="Proteomes" id="UP000240883"/>
    </source>
</evidence>
<evidence type="ECO:0000256" key="1">
    <source>
        <dbReference type="ARBA" id="ARBA00022737"/>
    </source>
</evidence>